<accession>A0A073IRU9</accession>
<evidence type="ECO:0000256" key="5">
    <source>
        <dbReference type="ARBA" id="ARBA00023136"/>
    </source>
</evidence>
<dbReference type="RefSeq" id="WP_051682686.1">
    <property type="nucleotide sequence ID" value="NZ_JMKI01000026.1"/>
</dbReference>
<feature type="transmembrane region" description="Helical" evidence="6">
    <location>
        <begin position="439"/>
        <end position="458"/>
    </location>
</feature>
<dbReference type="Proteomes" id="UP000027665">
    <property type="component" value="Unassembled WGS sequence"/>
</dbReference>
<dbReference type="OrthoDB" id="84550at2"/>
<feature type="transmembrane region" description="Helical" evidence="6">
    <location>
        <begin position="368"/>
        <end position="391"/>
    </location>
</feature>
<evidence type="ECO:0000256" key="1">
    <source>
        <dbReference type="ARBA" id="ARBA00004651"/>
    </source>
</evidence>
<dbReference type="GO" id="GO:0005886">
    <property type="term" value="C:plasma membrane"/>
    <property type="evidence" value="ECO:0007669"/>
    <property type="project" value="UniProtKB-SubCell"/>
</dbReference>
<comment type="caution">
    <text evidence="7">The sequence shown here is derived from an EMBL/GenBank/DDBJ whole genome shotgun (WGS) entry which is preliminary data.</text>
</comment>
<feature type="transmembrane region" description="Helical" evidence="6">
    <location>
        <begin position="93"/>
        <end position="115"/>
    </location>
</feature>
<dbReference type="PANTHER" id="PTHR42770">
    <property type="entry name" value="AMINO ACID TRANSPORTER-RELATED"/>
    <property type="match status" value="1"/>
</dbReference>
<feature type="transmembrane region" description="Helical" evidence="6">
    <location>
        <begin position="403"/>
        <end position="427"/>
    </location>
</feature>
<evidence type="ECO:0000256" key="2">
    <source>
        <dbReference type="ARBA" id="ARBA00022475"/>
    </source>
</evidence>
<proteinExistence type="predicted"/>
<name>A0A073IRU9_9BACT</name>
<gene>
    <name evidence="7" type="ORF">EH55_03265</name>
</gene>
<feature type="transmembrane region" description="Helical" evidence="6">
    <location>
        <begin position="245"/>
        <end position="273"/>
    </location>
</feature>
<dbReference type="GO" id="GO:0022857">
    <property type="term" value="F:transmembrane transporter activity"/>
    <property type="evidence" value="ECO:0007669"/>
    <property type="project" value="InterPro"/>
</dbReference>
<evidence type="ECO:0000313" key="7">
    <source>
        <dbReference type="EMBL" id="KEJ92494.1"/>
    </source>
</evidence>
<evidence type="ECO:0000256" key="3">
    <source>
        <dbReference type="ARBA" id="ARBA00022692"/>
    </source>
</evidence>
<dbReference type="AlphaFoldDB" id="A0A073IRU9"/>
<dbReference type="Pfam" id="PF13520">
    <property type="entry name" value="AA_permease_2"/>
    <property type="match status" value="1"/>
</dbReference>
<protein>
    <recommendedName>
        <fullName evidence="9">Amino acid permease</fullName>
    </recommendedName>
</protein>
<dbReference type="PIRSF" id="PIRSF006060">
    <property type="entry name" value="AA_transporter"/>
    <property type="match status" value="1"/>
</dbReference>
<dbReference type="eggNOG" id="COG0833">
    <property type="taxonomic scope" value="Bacteria"/>
</dbReference>
<organism evidence="7 8">
    <name type="scientific">Synergistes jonesii</name>
    <dbReference type="NCBI Taxonomy" id="2754"/>
    <lineage>
        <taxon>Bacteria</taxon>
        <taxon>Thermotogati</taxon>
        <taxon>Synergistota</taxon>
        <taxon>Synergistia</taxon>
        <taxon>Synergistales</taxon>
        <taxon>Synergistaceae</taxon>
        <taxon>Synergistes</taxon>
    </lineage>
</organism>
<dbReference type="InterPro" id="IPR050367">
    <property type="entry name" value="APC_superfamily"/>
</dbReference>
<dbReference type="PANTHER" id="PTHR42770:SF7">
    <property type="entry name" value="MEMBRANE PROTEIN"/>
    <property type="match status" value="1"/>
</dbReference>
<feature type="transmembrane region" description="Helical" evidence="6">
    <location>
        <begin position="145"/>
        <end position="165"/>
    </location>
</feature>
<evidence type="ECO:0000256" key="4">
    <source>
        <dbReference type="ARBA" id="ARBA00022989"/>
    </source>
</evidence>
<feature type="transmembrane region" description="Helical" evidence="6">
    <location>
        <begin position="293"/>
        <end position="322"/>
    </location>
</feature>
<feature type="transmembrane region" description="Helical" evidence="6">
    <location>
        <begin position="211"/>
        <end position="233"/>
    </location>
</feature>
<keyword evidence="2" id="KW-1003">Cell membrane</keyword>
<evidence type="ECO:0008006" key="9">
    <source>
        <dbReference type="Google" id="ProtNLM"/>
    </source>
</evidence>
<keyword evidence="4 6" id="KW-1133">Transmembrane helix</keyword>
<feature type="transmembrane region" description="Helical" evidence="6">
    <location>
        <begin position="25"/>
        <end position="46"/>
    </location>
</feature>
<reference evidence="7 8" key="1">
    <citation type="submission" date="2014-04" db="EMBL/GenBank/DDBJ databases">
        <title>Draft Genome Sequence of Synergistes jonesii.</title>
        <authorList>
            <person name="Coil D.A."/>
            <person name="Eisen J.A."/>
            <person name="Holland-Moritz H.E."/>
        </authorList>
    </citation>
    <scope>NUCLEOTIDE SEQUENCE [LARGE SCALE GENOMIC DNA]</scope>
    <source>
        <strain evidence="7 8">78-1</strain>
    </source>
</reference>
<dbReference type="Gene3D" id="1.20.1740.10">
    <property type="entry name" value="Amino acid/polyamine transporter I"/>
    <property type="match status" value="1"/>
</dbReference>
<dbReference type="STRING" id="2754.EH55_03265"/>
<comment type="subcellular location">
    <subcellularLocation>
        <location evidence="1">Cell membrane</location>
        <topology evidence="1">Multi-pass membrane protein</topology>
    </subcellularLocation>
</comment>
<feature type="transmembrane region" description="Helical" evidence="6">
    <location>
        <begin position="343"/>
        <end position="362"/>
    </location>
</feature>
<evidence type="ECO:0000256" key="6">
    <source>
        <dbReference type="SAM" id="Phobius"/>
    </source>
</evidence>
<evidence type="ECO:0000313" key="8">
    <source>
        <dbReference type="Proteomes" id="UP000027665"/>
    </source>
</evidence>
<feature type="transmembrane region" description="Helical" evidence="6">
    <location>
        <begin position="52"/>
        <end position="73"/>
    </location>
</feature>
<dbReference type="EMBL" id="JMKI01000026">
    <property type="protein sequence ID" value="KEJ92494.1"/>
    <property type="molecule type" value="Genomic_DNA"/>
</dbReference>
<sequence length="486" mass="52533">MSEIRSLENASERVSLRKTLSRTEIWALAFGAIVGWGWVMMAGRWVGLAGTLGAICAFLIAMVFCSLIGMAYAELTPALPLAGGELVFSYRAVGYNFGWFTGWAMSFAYVAVAAWEGPAFATAVDYLVNLPEIGSIWTIEGYTIYSPWLIVAILGTLFTVGCHYFGMRVTAIFNTIAAIALVVGGLVFSLGSITFGDIANAVPWFQGGTDGLIAVLLMAPAMFVGFDVIPQAVEEMSIPLKQVGNLVIFAICLGGLWYILMILGVAFGAPYAFTKAAKIPVADVTAYVMNSKLLGSLVIVAGIGGILTSWNAMYLGGSRIIFAMARAKMLPPIFAKLHPKYGSPYVAILLIGTLGLLGTLTGKNALGWFVDASSFGVVVGYLCVSISFFILKKKEPEMKRPFIAPGGRFMGILSILASICFIVLYLPFGPGGGLGYHEWYMVILWVVIGTILYLVNNLQHSYVSNEEREFLIFGEKYSRPARLNKK</sequence>
<feature type="transmembrane region" description="Helical" evidence="6">
    <location>
        <begin position="172"/>
        <end position="191"/>
    </location>
</feature>
<keyword evidence="3 6" id="KW-0812">Transmembrane</keyword>
<dbReference type="GeneID" id="90983368"/>
<keyword evidence="8" id="KW-1185">Reference proteome</keyword>
<keyword evidence="5 6" id="KW-0472">Membrane</keyword>
<dbReference type="InterPro" id="IPR002293">
    <property type="entry name" value="AA/rel_permease1"/>
</dbReference>